<dbReference type="PANTHER" id="PTHR42901">
    <property type="entry name" value="ALCOHOL DEHYDROGENASE"/>
    <property type="match status" value="1"/>
</dbReference>
<dbReference type="EMBL" id="JAEUBE010000183">
    <property type="protein sequence ID" value="KAH3667518.1"/>
    <property type="molecule type" value="Genomic_DNA"/>
</dbReference>
<organism evidence="5 6">
    <name type="scientific">Ogataea philodendri</name>
    <dbReference type="NCBI Taxonomy" id="1378263"/>
    <lineage>
        <taxon>Eukaryota</taxon>
        <taxon>Fungi</taxon>
        <taxon>Dikarya</taxon>
        <taxon>Ascomycota</taxon>
        <taxon>Saccharomycotina</taxon>
        <taxon>Pichiomycetes</taxon>
        <taxon>Pichiales</taxon>
        <taxon>Pichiaceae</taxon>
        <taxon>Ogataea</taxon>
    </lineage>
</organism>
<dbReference type="PRINTS" id="PR00081">
    <property type="entry name" value="GDHRDH"/>
</dbReference>
<sequence length="253" mass="27684">MRSSIKNKTVLITGASAGIGYETAHAFADEAEGQLKLILTARRVEKLAELKAELVKKYKEIKVYTAGLDVSKPPLVKEFVQSIPTEFAEVDVLVNNAGLALGRDPVGEIDVSDIETMLDTNILGLFTLTQEILPGMKKRNRGDIVNIGSIAGRNPYPGGAIYCSTKAAVKFFSRSLRKELTDTKIRVIEVAPGAVKTEFSLVRFKGDQAKADDVYKDKEPLVAQDIADFIIYACTRRENAVIAEAVIFPTYQA</sequence>
<dbReference type="Pfam" id="PF00106">
    <property type="entry name" value="adh_short"/>
    <property type="match status" value="1"/>
</dbReference>
<protein>
    <submittedName>
        <fullName evidence="5">Uncharacterized protein</fullName>
    </submittedName>
</protein>
<comment type="caution">
    <text evidence="5">The sequence shown here is derived from an EMBL/GenBank/DDBJ whole genome shotgun (WGS) entry which is preliminary data.</text>
</comment>
<dbReference type="RefSeq" id="XP_046062330.1">
    <property type="nucleotide sequence ID" value="XM_046204116.1"/>
</dbReference>
<keyword evidence="2" id="KW-0521">NADP</keyword>
<dbReference type="Gene3D" id="3.40.50.720">
    <property type="entry name" value="NAD(P)-binding Rossmann-like Domain"/>
    <property type="match status" value="1"/>
</dbReference>
<evidence type="ECO:0000256" key="4">
    <source>
        <dbReference type="RuleBase" id="RU000363"/>
    </source>
</evidence>
<reference evidence="5" key="1">
    <citation type="journal article" date="2021" name="Open Biol.">
        <title>Shared evolutionary footprints suggest mitochondrial oxidative damage underlies multiple complex I losses in fungi.</title>
        <authorList>
            <person name="Schikora-Tamarit M.A."/>
            <person name="Marcet-Houben M."/>
            <person name="Nosek J."/>
            <person name="Gabaldon T."/>
        </authorList>
    </citation>
    <scope>NUCLEOTIDE SEQUENCE</scope>
    <source>
        <strain evidence="5">CBS6075</strain>
    </source>
</reference>
<dbReference type="AlphaFoldDB" id="A0A9P8T5Y9"/>
<keyword evidence="6" id="KW-1185">Reference proteome</keyword>
<evidence type="ECO:0000256" key="1">
    <source>
        <dbReference type="ARBA" id="ARBA00006484"/>
    </source>
</evidence>
<dbReference type="PIRSF" id="PIRSF000126">
    <property type="entry name" value="11-beta-HSD1"/>
    <property type="match status" value="1"/>
</dbReference>
<accession>A0A9P8T5Y9</accession>
<evidence type="ECO:0000313" key="6">
    <source>
        <dbReference type="Proteomes" id="UP000769157"/>
    </source>
</evidence>
<comment type="similarity">
    <text evidence="1 4">Belongs to the short-chain dehydrogenases/reductases (SDR) family.</text>
</comment>
<dbReference type="InterPro" id="IPR036291">
    <property type="entry name" value="NAD(P)-bd_dom_sf"/>
</dbReference>
<reference evidence="5" key="2">
    <citation type="submission" date="2021-01" db="EMBL/GenBank/DDBJ databases">
        <authorList>
            <person name="Schikora-Tamarit M.A."/>
        </authorList>
    </citation>
    <scope>NUCLEOTIDE SEQUENCE</scope>
    <source>
        <strain evidence="5">CBS6075</strain>
    </source>
</reference>
<name>A0A9P8T5Y9_9ASCO</name>
<dbReference type="OrthoDB" id="6251714at2759"/>
<dbReference type="PANTHER" id="PTHR42901:SF1">
    <property type="entry name" value="ALCOHOL DEHYDROGENASE"/>
    <property type="match status" value="1"/>
</dbReference>
<keyword evidence="3" id="KW-0560">Oxidoreductase</keyword>
<dbReference type="SUPFAM" id="SSF51735">
    <property type="entry name" value="NAD(P)-binding Rossmann-fold domains"/>
    <property type="match status" value="1"/>
</dbReference>
<dbReference type="Proteomes" id="UP000769157">
    <property type="component" value="Unassembled WGS sequence"/>
</dbReference>
<dbReference type="PRINTS" id="PR00080">
    <property type="entry name" value="SDRFAMILY"/>
</dbReference>
<dbReference type="GeneID" id="70235134"/>
<proteinExistence type="inferred from homology"/>
<dbReference type="PROSITE" id="PS00061">
    <property type="entry name" value="ADH_SHORT"/>
    <property type="match status" value="1"/>
</dbReference>
<dbReference type="InterPro" id="IPR020904">
    <property type="entry name" value="Sc_DH/Rdtase_CS"/>
</dbReference>
<dbReference type="FunFam" id="3.40.50.720:FF:000047">
    <property type="entry name" value="NADP-dependent L-serine/L-allo-threonine dehydrogenase"/>
    <property type="match status" value="1"/>
</dbReference>
<evidence type="ECO:0000256" key="3">
    <source>
        <dbReference type="ARBA" id="ARBA00023002"/>
    </source>
</evidence>
<evidence type="ECO:0000256" key="2">
    <source>
        <dbReference type="ARBA" id="ARBA00022857"/>
    </source>
</evidence>
<dbReference type="GO" id="GO:0016616">
    <property type="term" value="F:oxidoreductase activity, acting on the CH-OH group of donors, NAD or NADP as acceptor"/>
    <property type="evidence" value="ECO:0007669"/>
    <property type="project" value="UniProtKB-ARBA"/>
</dbReference>
<dbReference type="InterPro" id="IPR002347">
    <property type="entry name" value="SDR_fam"/>
</dbReference>
<gene>
    <name evidence="5" type="ORF">OGAPHI_003167</name>
</gene>
<evidence type="ECO:0000313" key="5">
    <source>
        <dbReference type="EMBL" id="KAH3667518.1"/>
    </source>
</evidence>